<dbReference type="PANTHER" id="PTHR40763:SF4">
    <property type="entry name" value="DUF1707 DOMAIN-CONTAINING PROTEIN"/>
    <property type="match status" value="1"/>
</dbReference>
<name>A0ABW1ACV9_9ACTN</name>
<protein>
    <submittedName>
        <fullName evidence="4">DUF1707 domain-containing protein</fullName>
    </submittedName>
</protein>
<evidence type="ECO:0000313" key="4">
    <source>
        <dbReference type="EMBL" id="MFC5752339.1"/>
    </source>
</evidence>
<feature type="region of interest" description="Disordered" evidence="1">
    <location>
        <begin position="1"/>
        <end position="45"/>
    </location>
</feature>
<evidence type="ECO:0000259" key="3">
    <source>
        <dbReference type="Pfam" id="PF09922"/>
    </source>
</evidence>
<dbReference type="Proteomes" id="UP001596074">
    <property type="component" value="Unassembled WGS sequence"/>
</dbReference>
<comment type="caution">
    <text evidence="4">The sequence shown here is derived from an EMBL/GenBank/DDBJ whole genome shotgun (WGS) entry which is preliminary data.</text>
</comment>
<dbReference type="InterPro" id="IPR024425">
    <property type="entry name" value="LiaF-like_C"/>
</dbReference>
<evidence type="ECO:0000259" key="2">
    <source>
        <dbReference type="Pfam" id="PF08044"/>
    </source>
</evidence>
<keyword evidence="5" id="KW-1185">Reference proteome</keyword>
<dbReference type="Pfam" id="PF08044">
    <property type="entry name" value="DUF1707"/>
    <property type="match status" value="1"/>
</dbReference>
<accession>A0ABW1ACV9</accession>
<gene>
    <name evidence="4" type="ORF">ACFPZN_42575</name>
</gene>
<dbReference type="RefSeq" id="WP_378288298.1">
    <property type="nucleotide sequence ID" value="NZ_JBHSON010000085.1"/>
</dbReference>
<reference evidence="5" key="1">
    <citation type="journal article" date="2019" name="Int. J. Syst. Evol. Microbiol.">
        <title>The Global Catalogue of Microorganisms (GCM) 10K type strain sequencing project: providing services to taxonomists for standard genome sequencing and annotation.</title>
        <authorList>
            <consortium name="The Broad Institute Genomics Platform"/>
            <consortium name="The Broad Institute Genome Sequencing Center for Infectious Disease"/>
            <person name="Wu L."/>
            <person name="Ma J."/>
        </authorList>
    </citation>
    <scope>NUCLEOTIDE SEQUENCE [LARGE SCALE GENOMIC DNA]</scope>
    <source>
        <strain evidence="5">KCTC 42087</strain>
    </source>
</reference>
<dbReference type="InterPro" id="IPR012551">
    <property type="entry name" value="DUF1707_SHOCT-like"/>
</dbReference>
<organism evidence="4 5">
    <name type="scientific">Actinomadura rugatobispora</name>
    <dbReference type="NCBI Taxonomy" id="1994"/>
    <lineage>
        <taxon>Bacteria</taxon>
        <taxon>Bacillati</taxon>
        <taxon>Actinomycetota</taxon>
        <taxon>Actinomycetes</taxon>
        <taxon>Streptosporangiales</taxon>
        <taxon>Thermomonosporaceae</taxon>
        <taxon>Actinomadura</taxon>
    </lineage>
</organism>
<proteinExistence type="predicted"/>
<feature type="domain" description="Cell wall-active antibiotics response LiaF-like C-terminal" evidence="3">
    <location>
        <begin position="128"/>
        <end position="188"/>
    </location>
</feature>
<feature type="domain" description="DUF1707" evidence="2">
    <location>
        <begin position="39"/>
        <end position="91"/>
    </location>
</feature>
<sequence>MSQPTPPQGRRPSEHRPAAPSESPYTSAAPADGAAGGSVRASDAEREAVVEGLRVASVEGRLTFEELAERTEAAYLAVTRGDLESVTADLPGMGAPGADPAPLQVKRRFTAIMGDCKERISGRVDQQLEALSVMGDIVLDLRGAQVPSGEVSVVATAVMGDVKVIVPDGVNVEMSGYCVMGDRSVQVREAREGRRVPLVRVKAQVVMGDLKIVDDEHHAPVRRALASWWEGRKARRD</sequence>
<dbReference type="PANTHER" id="PTHR40763">
    <property type="entry name" value="MEMBRANE PROTEIN-RELATED"/>
    <property type="match status" value="1"/>
</dbReference>
<dbReference type="EMBL" id="JBHSON010000085">
    <property type="protein sequence ID" value="MFC5752339.1"/>
    <property type="molecule type" value="Genomic_DNA"/>
</dbReference>
<evidence type="ECO:0000256" key="1">
    <source>
        <dbReference type="SAM" id="MobiDB-lite"/>
    </source>
</evidence>
<evidence type="ECO:0000313" key="5">
    <source>
        <dbReference type="Proteomes" id="UP001596074"/>
    </source>
</evidence>
<dbReference type="Pfam" id="PF09922">
    <property type="entry name" value="LiaF-like_C"/>
    <property type="match status" value="1"/>
</dbReference>